<comment type="caution">
    <text evidence="6">Lacks conserved residue(s) required for the propagation of feature annotation.</text>
</comment>
<dbReference type="EMBL" id="AP009385">
    <property type="protein sequence ID" value="BAG43237.1"/>
    <property type="molecule type" value="Genomic_DNA"/>
</dbReference>
<feature type="domain" description="OmpR/PhoB-type" evidence="9">
    <location>
        <begin position="133"/>
        <end position="232"/>
    </location>
</feature>
<dbReference type="SMART" id="SM00862">
    <property type="entry name" value="Trans_reg_C"/>
    <property type="match status" value="1"/>
</dbReference>
<keyword evidence="11" id="KW-1185">Reference proteome</keyword>
<dbReference type="AlphaFoldDB" id="A0A0H3KMP2"/>
<dbReference type="HOGENOM" id="CLU_000445_30_4_4"/>
<feature type="DNA-binding region" description="OmpR/PhoB-type" evidence="7">
    <location>
        <begin position="133"/>
        <end position="232"/>
    </location>
</feature>
<dbReference type="STRING" id="395019.BMULJ_01301"/>
<evidence type="ECO:0000256" key="5">
    <source>
        <dbReference type="ARBA" id="ARBA00023163"/>
    </source>
</evidence>
<sequence length="242" mass="26348">MGAVLIVDPDGHTREALGALLRGCQIDASTLADVSLLTARVTEAPPAVIVLRVAHAAVDAHAVLGALRAAGHDMPVLVLSRSRDVVDKVVALEIGADDYLVDPFEPMELVARVRSALRRYRTRRPAVPRPDTRPPYTFGGIAVDFENRRATRAGRDLGLRDSEFALLDVFVSRPMCVLSRSEILALLGPRAAAKSERGLDVLVFRLRGLIENAVGSYRYIRTVRGKGYMFVPLGTLADDDVR</sequence>
<dbReference type="SMART" id="SM00448">
    <property type="entry name" value="REC"/>
    <property type="match status" value="1"/>
</dbReference>
<keyword evidence="1" id="KW-0597">Phosphoprotein</keyword>
<evidence type="ECO:0000313" key="10">
    <source>
        <dbReference type="EMBL" id="BAG43237.1"/>
    </source>
</evidence>
<dbReference type="SUPFAM" id="SSF52172">
    <property type="entry name" value="CheY-like"/>
    <property type="match status" value="1"/>
</dbReference>
<dbReference type="CDD" id="cd00383">
    <property type="entry name" value="trans_reg_C"/>
    <property type="match status" value="1"/>
</dbReference>
<proteinExistence type="predicted"/>
<keyword evidence="2" id="KW-0902">Two-component regulatory system</keyword>
<dbReference type="PANTHER" id="PTHR48111">
    <property type="entry name" value="REGULATOR OF RPOS"/>
    <property type="match status" value="1"/>
</dbReference>
<dbReference type="GO" id="GO:0000156">
    <property type="term" value="F:phosphorelay response regulator activity"/>
    <property type="evidence" value="ECO:0007669"/>
    <property type="project" value="TreeGrafter"/>
</dbReference>
<dbReference type="KEGG" id="bmj:BMULJ_01301"/>
<keyword evidence="3" id="KW-0805">Transcription regulation</keyword>
<evidence type="ECO:0000256" key="3">
    <source>
        <dbReference type="ARBA" id="ARBA00023015"/>
    </source>
</evidence>
<dbReference type="Proteomes" id="UP000008815">
    <property type="component" value="Chromosome 1"/>
</dbReference>
<dbReference type="Gene3D" id="1.10.10.10">
    <property type="entry name" value="Winged helix-like DNA-binding domain superfamily/Winged helix DNA-binding domain"/>
    <property type="match status" value="1"/>
</dbReference>
<dbReference type="InterPro" id="IPR016032">
    <property type="entry name" value="Sig_transdc_resp-reg_C-effctor"/>
</dbReference>
<protein>
    <submittedName>
        <fullName evidence="10">Signal transduction response regulator</fullName>
    </submittedName>
</protein>
<evidence type="ECO:0000256" key="1">
    <source>
        <dbReference type="ARBA" id="ARBA00022553"/>
    </source>
</evidence>
<dbReference type="RefSeq" id="WP_012213620.1">
    <property type="nucleotide sequence ID" value="NC_010084.1"/>
</dbReference>
<gene>
    <name evidence="10" type="ordered locus">BMULJ_01301</name>
</gene>
<evidence type="ECO:0000256" key="2">
    <source>
        <dbReference type="ARBA" id="ARBA00023012"/>
    </source>
</evidence>
<dbReference type="PROSITE" id="PS50110">
    <property type="entry name" value="RESPONSE_REGULATORY"/>
    <property type="match status" value="1"/>
</dbReference>
<dbReference type="InterPro" id="IPR001867">
    <property type="entry name" value="OmpR/PhoB-type_DNA-bd"/>
</dbReference>
<dbReference type="GO" id="GO:0000976">
    <property type="term" value="F:transcription cis-regulatory region binding"/>
    <property type="evidence" value="ECO:0007669"/>
    <property type="project" value="TreeGrafter"/>
</dbReference>
<dbReference type="GO" id="GO:0005829">
    <property type="term" value="C:cytosol"/>
    <property type="evidence" value="ECO:0007669"/>
    <property type="project" value="TreeGrafter"/>
</dbReference>
<dbReference type="Pfam" id="PF00072">
    <property type="entry name" value="Response_reg"/>
    <property type="match status" value="1"/>
</dbReference>
<evidence type="ECO:0000259" key="9">
    <source>
        <dbReference type="PROSITE" id="PS51755"/>
    </source>
</evidence>
<dbReference type="Pfam" id="PF00486">
    <property type="entry name" value="Trans_reg_C"/>
    <property type="match status" value="1"/>
</dbReference>
<dbReference type="InterPro" id="IPR011006">
    <property type="entry name" value="CheY-like_superfamily"/>
</dbReference>
<accession>A0A0H3KMP2</accession>
<feature type="domain" description="Response regulatory" evidence="8">
    <location>
        <begin position="3"/>
        <end position="117"/>
    </location>
</feature>
<evidence type="ECO:0000256" key="7">
    <source>
        <dbReference type="PROSITE-ProRule" id="PRU01091"/>
    </source>
</evidence>
<dbReference type="GO" id="GO:0006355">
    <property type="term" value="P:regulation of DNA-templated transcription"/>
    <property type="evidence" value="ECO:0007669"/>
    <property type="project" value="InterPro"/>
</dbReference>
<keyword evidence="4 7" id="KW-0238">DNA-binding</keyword>
<organism evidence="10 11">
    <name type="scientific">Burkholderia multivorans (strain ATCC 17616 / 249)</name>
    <dbReference type="NCBI Taxonomy" id="395019"/>
    <lineage>
        <taxon>Bacteria</taxon>
        <taxon>Pseudomonadati</taxon>
        <taxon>Pseudomonadota</taxon>
        <taxon>Betaproteobacteria</taxon>
        <taxon>Burkholderiales</taxon>
        <taxon>Burkholderiaceae</taxon>
        <taxon>Burkholderia</taxon>
        <taxon>Burkholderia cepacia complex</taxon>
    </lineage>
</organism>
<dbReference type="KEGG" id="bmu:Bmul_1940"/>
<dbReference type="GO" id="GO:0032993">
    <property type="term" value="C:protein-DNA complex"/>
    <property type="evidence" value="ECO:0007669"/>
    <property type="project" value="TreeGrafter"/>
</dbReference>
<dbReference type="eggNOG" id="COG0745">
    <property type="taxonomic scope" value="Bacteria"/>
</dbReference>
<dbReference type="PROSITE" id="PS51755">
    <property type="entry name" value="OMPR_PHOB"/>
    <property type="match status" value="1"/>
</dbReference>
<dbReference type="InterPro" id="IPR036388">
    <property type="entry name" value="WH-like_DNA-bd_sf"/>
</dbReference>
<dbReference type="InterPro" id="IPR001789">
    <property type="entry name" value="Sig_transdc_resp-reg_receiver"/>
</dbReference>
<keyword evidence="5" id="KW-0804">Transcription</keyword>
<dbReference type="Gene3D" id="3.40.50.2300">
    <property type="match status" value="1"/>
</dbReference>
<evidence type="ECO:0000313" key="11">
    <source>
        <dbReference type="Proteomes" id="UP000008815"/>
    </source>
</evidence>
<evidence type="ECO:0000256" key="4">
    <source>
        <dbReference type="ARBA" id="ARBA00023125"/>
    </source>
</evidence>
<evidence type="ECO:0000259" key="8">
    <source>
        <dbReference type="PROSITE" id="PS50110"/>
    </source>
</evidence>
<dbReference type="PANTHER" id="PTHR48111:SF4">
    <property type="entry name" value="DNA-BINDING DUAL TRANSCRIPTIONAL REGULATOR OMPR"/>
    <property type="match status" value="1"/>
</dbReference>
<dbReference type="SUPFAM" id="SSF46894">
    <property type="entry name" value="C-terminal effector domain of the bipartite response regulators"/>
    <property type="match status" value="1"/>
</dbReference>
<reference evidence="10 11" key="1">
    <citation type="submission" date="2007-04" db="EMBL/GenBank/DDBJ databases">
        <title>Complete genome sequence of Burkholderia multivorans ATCC 17616.</title>
        <authorList>
            <person name="Ohtsubo Y."/>
            <person name="Yamashita A."/>
            <person name="Kurokawa K."/>
            <person name="Takami H."/>
            <person name="Yuhara S."/>
            <person name="Nishiyama E."/>
            <person name="Endo R."/>
            <person name="Miyazaki R."/>
            <person name="Ono A."/>
            <person name="Yano K."/>
            <person name="Ito M."/>
            <person name="Sota M."/>
            <person name="Yuji N."/>
            <person name="Hattori M."/>
            <person name="Tsuda M."/>
        </authorList>
    </citation>
    <scope>NUCLEOTIDE SEQUENCE [LARGE SCALE GENOMIC DNA]</scope>
    <source>
        <strain evidence="11">ATCC 17616 / 249</strain>
    </source>
</reference>
<dbReference type="InterPro" id="IPR039420">
    <property type="entry name" value="WalR-like"/>
</dbReference>
<name>A0A0H3KMP2_BURM1</name>
<evidence type="ECO:0000256" key="6">
    <source>
        <dbReference type="PROSITE-ProRule" id="PRU00169"/>
    </source>
</evidence>